<organism evidence="2 3">
    <name type="scientific">Streptosporangium jomthongense</name>
    <dbReference type="NCBI Taxonomy" id="1193683"/>
    <lineage>
        <taxon>Bacteria</taxon>
        <taxon>Bacillati</taxon>
        <taxon>Actinomycetota</taxon>
        <taxon>Actinomycetes</taxon>
        <taxon>Streptosporangiales</taxon>
        <taxon>Streptosporangiaceae</taxon>
        <taxon>Streptosporangium</taxon>
    </lineage>
</organism>
<evidence type="ECO:0000256" key="1">
    <source>
        <dbReference type="SAM" id="MobiDB-lite"/>
    </source>
</evidence>
<dbReference type="PANTHER" id="PTHR43422:SF3">
    <property type="entry name" value="THIAMINE THIAZOLE SYNTHASE"/>
    <property type="match status" value="1"/>
</dbReference>
<dbReference type="EMBL" id="JBHSBC010000046">
    <property type="protein sequence ID" value="MFC3985453.1"/>
    <property type="molecule type" value="Genomic_DNA"/>
</dbReference>
<gene>
    <name evidence="2" type="ORF">ACFOYY_35355</name>
</gene>
<dbReference type="Gene3D" id="3.50.50.60">
    <property type="entry name" value="FAD/NAD(P)-binding domain"/>
    <property type="match status" value="1"/>
</dbReference>
<evidence type="ECO:0000313" key="2">
    <source>
        <dbReference type="EMBL" id="MFC3985453.1"/>
    </source>
</evidence>
<comment type="caution">
    <text evidence="2">The sequence shown here is derived from an EMBL/GenBank/DDBJ whole genome shotgun (WGS) entry which is preliminary data.</text>
</comment>
<proteinExistence type="predicted"/>
<dbReference type="Proteomes" id="UP001595698">
    <property type="component" value="Unassembled WGS sequence"/>
</dbReference>
<dbReference type="RefSeq" id="WP_386195536.1">
    <property type="nucleotide sequence ID" value="NZ_JBHSBC010000046.1"/>
</dbReference>
<feature type="compositionally biased region" description="Basic and acidic residues" evidence="1">
    <location>
        <begin position="478"/>
        <end position="491"/>
    </location>
</feature>
<accession>A0ABV8F9V3</accession>
<evidence type="ECO:0000313" key="3">
    <source>
        <dbReference type="Proteomes" id="UP001595698"/>
    </source>
</evidence>
<reference evidence="3" key="1">
    <citation type="journal article" date="2019" name="Int. J. Syst. Evol. Microbiol.">
        <title>The Global Catalogue of Microorganisms (GCM) 10K type strain sequencing project: providing services to taxonomists for standard genome sequencing and annotation.</title>
        <authorList>
            <consortium name="The Broad Institute Genomics Platform"/>
            <consortium name="The Broad Institute Genome Sequencing Center for Infectious Disease"/>
            <person name="Wu L."/>
            <person name="Ma J."/>
        </authorList>
    </citation>
    <scope>NUCLEOTIDE SEQUENCE [LARGE SCALE GENOMIC DNA]</scope>
    <source>
        <strain evidence="3">TBRC 7912</strain>
    </source>
</reference>
<feature type="region of interest" description="Disordered" evidence="1">
    <location>
        <begin position="443"/>
        <end position="491"/>
    </location>
</feature>
<sequence length="491" mass="53198">MADGAGTRAVVLGGSMAGLLAARVLSERFTEVLLVDRDRLTGVATYRPGVPHGRHAHGLVARGHQILEEHFPGLTGNLVAAGVRPGDFNGDIRWLFNGRRIAPSHSGLGCVPATRPVLENQVRLRVQAIPNVRFVEGHDVLGLETTADRSRVTGARVQRHDGGAPAETLDADLVLDTTGRGSRTPLWLEELGYGRPEEERIKIDLAYTTRHYRLRADPFGGDLAIIPAATPRTPRGAFFFPISGGEGLVELSLTGILGDHPPTDPDGFLDFARSLPIPDIHESIKDAEPLDDPVTFKYPASVRRHYERLADFPSGLLVMGDAVCTFNPVYAQGMTVSALGSLVLRRHLERGTEPDARAFFRDLSREIDSPWELAAGSDLGYAGVRGKRSAKVRFVNAYVARLQDAAVNDPTLANAFIRVAGLVDPPTSLMLPRHVVRVLRGSRRPPAAHGNHDSSPSAPTERPFDASLPSRVPPGGHRRPEPETGRDPLAR</sequence>
<dbReference type="SUPFAM" id="SSF51905">
    <property type="entry name" value="FAD/NAD(P)-binding domain"/>
    <property type="match status" value="1"/>
</dbReference>
<protein>
    <submittedName>
        <fullName evidence="2">FAD-dependent oxidoreductase</fullName>
    </submittedName>
</protein>
<name>A0ABV8F9V3_9ACTN</name>
<dbReference type="InterPro" id="IPR036188">
    <property type="entry name" value="FAD/NAD-bd_sf"/>
</dbReference>
<keyword evidence="3" id="KW-1185">Reference proteome</keyword>
<dbReference type="PANTHER" id="PTHR43422">
    <property type="entry name" value="THIAMINE THIAZOLE SYNTHASE"/>
    <property type="match status" value="1"/>
</dbReference>